<dbReference type="Proteomes" id="UP000721861">
    <property type="component" value="Unassembled WGS sequence"/>
</dbReference>
<dbReference type="InterPro" id="IPR011604">
    <property type="entry name" value="PDDEXK-like_dom_sf"/>
</dbReference>
<proteinExistence type="predicted"/>
<dbReference type="Pfam" id="PF13366">
    <property type="entry name" value="PDDEXK_3"/>
    <property type="match status" value="1"/>
</dbReference>
<dbReference type="RefSeq" id="WP_212223689.1">
    <property type="nucleotide sequence ID" value="NZ_JAGUCN010000001.1"/>
</dbReference>
<protein>
    <submittedName>
        <fullName evidence="1">GxxExxY protein</fullName>
    </submittedName>
</protein>
<keyword evidence="2" id="KW-1185">Reference proteome</keyword>
<sequence length="125" mass="13955">MTENDISYQIREAIFNVYNTLGPGLFESVYSAALIYELQEAGLNVSKEVAVPVHYKGSKLDVGFRLDLLVEDKVVVEIKSVENLAEVHHKQVLTYLKITGLKLGILVNFNVDEIKNGIHLKVNGL</sequence>
<dbReference type="InterPro" id="IPR026350">
    <property type="entry name" value="GxxExxY"/>
</dbReference>
<evidence type="ECO:0000313" key="1">
    <source>
        <dbReference type="EMBL" id="MBS2209846.1"/>
    </source>
</evidence>
<accession>A0ABS5K492</accession>
<comment type="caution">
    <text evidence="1">The sequence shown here is derived from an EMBL/GenBank/DDBJ whole genome shotgun (WGS) entry which is preliminary data.</text>
</comment>
<dbReference type="Gene3D" id="3.90.320.10">
    <property type="match status" value="1"/>
</dbReference>
<dbReference type="EMBL" id="JAGUCN010000001">
    <property type="protein sequence ID" value="MBS2209846.1"/>
    <property type="molecule type" value="Genomic_DNA"/>
</dbReference>
<name>A0ABS5K492_9BACT</name>
<reference evidence="1 2" key="1">
    <citation type="journal article" date="2014" name="Int. J. Syst. Evol. Microbiol.">
        <title>Carboxylicivirga gen. nov. in the family Marinilabiliaceae with two novel species, Carboxylicivirga mesophila sp. nov. and Carboxylicivirga taeanensis sp. nov., and reclassification of Cytophaga fermentans as Saccharicrinis fermentans gen. nov., comb. nov.</title>
        <authorList>
            <person name="Yang S.H."/>
            <person name="Seo H.S."/>
            <person name="Woo J.H."/>
            <person name="Oh H.M."/>
            <person name="Jang H."/>
            <person name="Lee J.H."/>
            <person name="Kim S.J."/>
            <person name="Kwon K.K."/>
        </authorList>
    </citation>
    <scope>NUCLEOTIDE SEQUENCE [LARGE SCALE GENOMIC DNA]</scope>
    <source>
        <strain evidence="1 2">JCM 18290</strain>
    </source>
</reference>
<dbReference type="NCBIfam" id="TIGR04256">
    <property type="entry name" value="GxxExxY"/>
    <property type="match status" value="1"/>
</dbReference>
<evidence type="ECO:0000313" key="2">
    <source>
        <dbReference type="Proteomes" id="UP000721861"/>
    </source>
</evidence>
<gene>
    <name evidence="1" type="ORF">KEM09_00415</name>
</gene>
<organism evidence="1 2">
    <name type="scientific">Carboxylicivirga mesophila</name>
    <dbReference type="NCBI Taxonomy" id="1166478"/>
    <lineage>
        <taxon>Bacteria</taxon>
        <taxon>Pseudomonadati</taxon>
        <taxon>Bacteroidota</taxon>
        <taxon>Bacteroidia</taxon>
        <taxon>Marinilabiliales</taxon>
        <taxon>Marinilabiliaceae</taxon>
        <taxon>Carboxylicivirga</taxon>
    </lineage>
</organism>